<evidence type="ECO:0000313" key="1">
    <source>
        <dbReference type="EMBL" id="KAF4468520.1"/>
    </source>
</evidence>
<protein>
    <submittedName>
        <fullName evidence="1">NAD(P)H azoreductase</fullName>
    </submittedName>
</protein>
<dbReference type="Gene3D" id="3.40.50.720">
    <property type="entry name" value="NAD(P)-binding Rossmann-like Domain"/>
    <property type="match status" value="1"/>
</dbReference>
<reference evidence="1 2" key="1">
    <citation type="submission" date="2020-01" db="EMBL/GenBank/DDBJ databases">
        <title>Identification and distribution of gene clusters putatively required for synthesis of sphingolipid metabolism inhibitors in phylogenetically diverse species of the filamentous fungus Fusarium.</title>
        <authorList>
            <person name="Kim H.-S."/>
            <person name="Busman M."/>
            <person name="Brown D.W."/>
            <person name="Divon H."/>
            <person name="Uhlig S."/>
            <person name="Proctor R.H."/>
        </authorList>
    </citation>
    <scope>NUCLEOTIDE SEQUENCE [LARGE SCALE GENOMIC DNA]</scope>
    <source>
        <strain evidence="1 2">NRRL 20459</strain>
    </source>
</reference>
<dbReference type="AlphaFoldDB" id="A0A8H4LF64"/>
<proteinExistence type="predicted"/>
<comment type="caution">
    <text evidence="1">The sequence shown here is derived from an EMBL/GenBank/DDBJ whole genome shotgun (WGS) entry which is preliminary data.</text>
</comment>
<accession>A0A8H4LF64</accession>
<dbReference type="EMBL" id="JAADYS010000601">
    <property type="protein sequence ID" value="KAF4468520.1"/>
    <property type="molecule type" value="Genomic_DNA"/>
</dbReference>
<name>A0A8H4LF64_9HYPO</name>
<dbReference type="OrthoDB" id="419598at2759"/>
<dbReference type="SUPFAM" id="SSF51735">
    <property type="entry name" value="NAD(P)-binding Rossmann-fold domains"/>
    <property type="match status" value="1"/>
</dbReference>
<evidence type="ECO:0000313" key="2">
    <source>
        <dbReference type="Proteomes" id="UP000554235"/>
    </source>
</evidence>
<gene>
    <name evidence="1" type="ORF">FALBO_4593</name>
</gene>
<organism evidence="1 2">
    <name type="scientific">Fusarium albosuccineum</name>
    <dbReference type="NCBI Taxonomy" id="1237068"/>
    <lineage>
        <taxon>Eukaryota</taxon>
        <taxon>Fungi</taxon>
        <taxon>Dikarya</taxon>
        <taxon>Ascomycota</taxon>
        <taxon>Pezizomycotina</taxon>
        <taxon>Sordariomycetes</taxon>
        <taxon>Hypocreomycetidae</taxon>
        <taxon>Hypocreales</taxon>
        <taxon>Nectriaceae</taxon>
        <taxon>Fusarium</taxon>
        <taxon>Fusarium decemcellulare species complex</taxon>
    </lineage>
</organism>
<keyword evidence="2" id="KW-1185">Reference proteome</keyword>
<sequence length="168" mass="18431">MAFRITVVPASTKAGKATIRVLLDSESQPIVHGIYRDPSKAPTEYSNHPRFEATQGDVRSGAGLDFSRSDHVLYVPPPTYDGTDEGEFAVQTATNVKNALLSAPNVKRLLLFSTMGSQYDHGIVSYNEESISISSLIDEQGILRVNHITDNILKEIVPQVLIVKPGYF</sequence>
<dbReference type="Proteomes" id="UP000554235">
    <property type="component" value="Unassembled WGS sequence"/>
</dbReference>
<dbReference type="InterPro" id="IPR036291">
    <property type="entry name" value="NAD(P)-bd_dom_sf"/>
</dbReference>